<sequence length="219" mass="23849">MMTRARDAFASILLGLFAAVMASHTVYAHPHAWIDLRSGVILNAEGKVEALTLEWRFDEFYSAFVLEDIARAGEVTDEALETLVQENMVSLRDYNYFVEAQYDGKPVALGDARDGTMVEKDKRLVMRFVVTLAEPVDPKTHEFEYAVYDPSYYVEILHVENDLVTVAGPGAGECLATINAPAPDAEAAGLAASLGKNEQGPSGIGRLFAEVVAVTCADE</sequence>
<reference evidence="2" key="1">
    <citation type="submission" date="2019-01" db="EMBL/GenBank/DDBJ databases">
        <title>Gri0909 isolated from a small marine red alga.</title>
        <authorList>
            <person name="Kim J."/>
            <person name="Jeong S.E."/>
            <person name="Jeon C.O."/>
        </authorList>
    </citation>
    <scope>NUCLEOTIDE SEQUENCE [LARGE SCALE GENOMIC DNA]</scope>
    <source>
        <strain evidence="2">Gri0909</strain>
    </source>
</reference>
<name>A0A437QL20_9PROT</name>
<dbReference type="Proteomes" id="UP000287447">
    <property type="component" value="Unassembled WGS sequence"/>
</dbReference>
<organism evidence="1 2">
    <name type="scientific">Hwanghaeella grinnelliae</name>
    <dbReference type="NCBI Taxonomy" id="2500179"/>
    <lineage>
        <taxon>Bacteria</taxon>
        <taxon>Pseudomonadati</taxon>
        <taxon>Pseudomonadota</taxon>
        <taxon>Alphaproteobacteria</taxon>
        <taxon>Rhodospirillales</taxon>
        <taxon>Rhodospirillaceae</taxon>
        <taxon>Hwanghaeella</taxon>
    </lineage>
</organism>
<evidence type="ECO:0000313" key="2">
    <source>
        <dbReference type="Proteomes" id="UP000287447"/>
    </source>
</evidence>
<dbReference type="OrthoDB" id="1679673at2"/>
<keyword evidence="2" id="KW-1185">Reference proteome</keyword>
<protein>
    <submittedName>
        <fullName evidence="1">DUF1007 family protein</fullName>
    </submittedName>
</protein>
<comment type="caution">
    <text evidence="1">The sequence shown here is derived from an EMBL/GenBank/DDBJ whole genome shotgun (WGS) entry which is preliminary data.</text>
</comment>
<dbReference type="InterPro" id="IPR010412">
    <property type="entry name" value="DUF1007"/>
</dbReference>
<accession>A0A437QL20</accession>
<evidence type="ECO:0000313" key="1">
    <source>
        <dbReference type="EMBL" id="RVU35152.1"/>
    </source>
</evidence>
<dbReference type="AlphaFoldDB" id="A0A437QL20"/>
<dbReference type="EMBL" id="SADE01000003">
    <property type="protein sequence ID" value="RVU35152.1"/>
    <property type="molecule type" value="Genomic_DNA"/>
</dbReference>
<gene>
    <name evidence="1" type="ORF">EOI86_20235</name>
</gene>
<dbReference type="Pfam" id="PF06226">
    <property type="entry name" value="DUF1007"/>
    <property type="match status" value="1"/>
</dbReference>
<proteinExistence type="predicted"/>